<keyword evidence="1" id="KW-0812">Transmembrane</keyword>
<dbReference type="Pfam" id="PF14285">
    <property type="entry name" value="DUF4367"/>
    <property type="match status" value="1"/>
</dbReference>
<dbReference type="Proteomes" id="UP000236151">
    <property type="component" value="Unassembled WGS sequence"/>
</dbReference>
<keyword evidence="4" id="KW-1185">Reference proteome</keyword>
<sequence length="231" mass="26499">MSTSFTEDMLKKAVIQADIFEMENLPTDDEIEYEFSNRFERKMKKLIRQNQKGSSVRPAILLRRRVAAVIAAIIILFAAAMNVSAVRSAVFEIITEVYEKLTHIFFNENRSSQNATDGFAVFEPAYIPEGFKLVNRDTDGMVLLEYEKGNDFISYSQQYLGNISININTEGVKLEELEFNGLPARYYSNQGVQNLLWYDDKYMYMVSSTLDRDIVFKIAESVEITGTELEP</sequence>
<evidence type="ECO:0000313" key="3">
    <source>
        <dbReference type="EMBL" id="PNT94958.1"/>
    </source>
</evidence>
<dbReference type="EMBL" id="NIOJ01000082">
    <property type="protein sequence ID" value="PNT94958.1"/>
    <property type="molecule type" value="Genomic_DNA"/>
</dbReference>
<evidence type="ECO:0000256" key="1">
    <source>
        <dbReference type="SAM" id="Phobius"/>
    </source>
</evidence>
<proteinExistence type="predicted"/>
<protein>
    <recommendedName>
        <fullName evidence="2">DUF4367 domain-containing protein</fullName>
    </recommendedName>
</protein>
<evidence type="ECO:0000313" key="4">
    <source>
        <dbReference type="Proteomes" id="UP000236151"/>
    </source>
</evidence>
<feature type="transmembrane region" description="Helical" evidence="1">
    <location>
        <begin position="66"/>
        <end position="86"/>
    </location>
</feature>
<dbReference type="AlphaFoldDB" id="A0A2K2F6X1"/>
<organism evidence="3 4">
    <name type="scientific">Clostridium thermosuccinogenes</name>
    <dbReference type="NCBI Taxonomy" id="84032"/>
    <lineage>
        <taxon>Bacteria</taxon>
        <taxon>Bacillati</taxon>
        <taxon>Bacillota</taxon>
        <taxon>Clostridia</taxon>
        <taxon>Eubacteriales</taxon>
        <taxon>Clostridiaceae</taxon>
        <taxon>Clostridium</taxon>
    </lineage>
</organism>
<evidence type="ECO:0000259" key="2">
    <source>
        <dbReference type="Pfam" id="PF14285"/>
    </source>
</evidence>
<keyword evidence="1" id="KW-1133">Transmembrane helix</keyword>
<dbReference type="InterPro" id="IPR025377">
    <property type="entry name" value="DUF4367"/>
</dbReference>
<dbReference type="KEGG" id="cthd:CDO33_12300"/>
<accession>A0A2K2F6X1</accession>
<comment type="caution">
    <text evidence="3">The sequence shown here is derived from an EMBL/GenBank/DDBJ whole genome shotgun (WGS) entry which is preliminary data.</text>
</comment>
<name>A0A2K2F6X1_9CLOT</name>
<dbReference type="RefSeq" id="WP_103083115.1">
    <property type="nucleotide sequence ID" value="NZ_CP021850.1"/>
</dbReference>
<keyword evidence="1" id="KW-0472">Membrane</keyword>
<reference evidence="3 4" key="1">
    <citation type="submission" date="2017-06" db="EMBL/GenBank/DDBJ databases">
        <title>Investigating the central metabolism of Clostridium thermosuccinogenes.</title>
        <authorList>
            <person name="Koendjbiharie J.G."/>
            <person name="van Kranenburg R."/>
        </authorList>
    </citation>
    <scope>NUCLEOTIDE SEQUENCE [LARGE SCALE GENOMIC DNA]</scope>
    <source>
        <strain evidence="3 4">DSM 5806</strain>
    </source>
</reference>
<dbReference type="OrthoDB" id="1711094at2"/>
<gene>
    <name evidence="3" type="ORF">CDQ84_17955</name>
</gene>
<feature type="domain" description="DUF4367" evidence="2">
    <location>
        <begin position="122"/>
        <end position="222"/>
    </location>
</feature>